<reference evidence="4" key="1">
    <citation type="submission" date="2017-05" db="EMBL/GenBank/DDBJ databases">
        <authorList>
            <person name="Rodrigo-Torres L."/>
            <person name="Arahal R. D."/>
            <person name="Lucena T."/>
        </authorList>
    </citation>
    <scope>NUCLEOTIDE SEQUENCE [LARGE SCALE GENOMIC DNA]</scope>
    <source>
        <strain evidence="4">CECT 8621</strain>
    </source>
</reference>
<accession>A0A238JP23</accession>
<protein>
    <submittedName>
        <fullName evidence="3">Uncharacterized protein</fullName>
    </submittedName>
</protein>
<dbReference type="Pfam" id="PF18166">
    <property type="entry name" value="pP_pnuc_2"/>
    <property type="match status" value="1"/>
</dbReference>
<feature type="domain" description="Predicted pPIWI-associating nuclease group 2" evidence="2">
    <location>
        <begin position="163"/>
        <end position="277"/>
    </location>
</feature>
<name>A0A238JP23_9RHOB</name>
<dbReference type="RefSeq" id="WP_093965873.1">
    <property type="nucleotide sequence ID" value="NZ_FXYE01000001.1"/>
</dbReference>
<evidence type="ECO:0000313" key="4">
    <source>
        <dbReference type="Proteomes" id="UP000202922"/>
    </source>
</evidence>
<dbReference type="EMBL" id="FXYE01000001">
    <property type="protein sequence ID" value="SMX31927.1"/>
    <property type="molecule type" value="Genomic_DNA"/>
</dbReference>
<sequence>MINERAFQKLREYADASNDDFVKALCVGIERLLPDRQNPVRLNLIASCIRELLTYQLDTLAPHAVVQQCPWYVQDPTANAATRRQRLRYAISGGLPDAVLTTLGVDEPGSIADLITLYNEASKYTHVRPDRINHPDDEVGDFVVDGVTALDGLREEIDLLCDDVKEHLRQAISEHTLQEFLGVVLDELDILSTHTRVEYPFVDEITVEKIDQSHVYVGVTGDVNVEFVYGSGSDFRRGEGATLDDSFPFEVSLRSPVTDLDKFKTTQPIKVDTSSWYE</sequence>
<proteinExistence type="predicted"/>
<dbReference type="InterPro" id="IPR041584">
    <property type="entry name" value="Put_pPIWI_pnuc_2"/>
</dbReference>
<dbReference type="OrthoDB" id="712022at2"/>
<dbReference type="Proteomes" id="UP000202922">
    <property type="component" value="Unassembled WGS sequence"/>
</dbReference>
<evidence type="ECO:0000259" key="2">
    <source>
        <dbReference type="Pfam" id="PF18166"/>
    </source>
</evidence>
<evidence type="ECO:0000313" key="3">
    <source>
        <dbReference type="EMBL" id="SMX31927.1"/>
    </source>
</evidence>
<dbReference type="InterPro" id="IPR040556">
    <property type="entry name" value="pP_pnuc_1"/>
</dbReference>
<feature type="domain" description="Predicted pPIWI-associating nuclease" evidence="1">
    <location>
        <begin position="18"/>
        <end position="148"/>
    </location>
</feature>
<evidence type="ECO:0000259" key="1">
    <source>
        <dbReference type="Pfam" id="PF18165"/>
    </source>
</evidence>
<dbReference type="AlphaFoldDB" id="A0A238JP23"/>
<keyword evidence="4" id="KW-1185">Reference proteome</keyword>
<gene>
    <name evidence="3" type="ORF">COL8621_00652</name>
</gene>
<organism evidence="3 4">
    <name type="scientific">Actibacterium lipolyticum</name>
    <dbReference type="NCBI Taxonomy" id="1524263"/>
    <lineage>
        <taxon>Bacteria</taxon>
        <taxon>Pseudomonadati</taxon>
        <taxon>Pseudomonadota</taxon>
        <taxon>Alphaproteobacteria</taxon>
        <taxon>Rhodobacterales</taxon>
        <taxon>Roseobacteraceae</taxon>
        <taxon>Actibacterium</taxon>
    </lineage>
</organism>
<dbReference type="Pfam" id="PF18165">
    <property type="entry name" value="pP_pnuc_1"/>
    <property type="match status" value="1"/>
</dbReference>